<dbReference type="GeneID" id="5895234"/>
<evidence type="ECO:0000313" key="3">
    <source>
        <dbReference type="Proteomes" id="UP000001357"/>
    </source>
</evidence>
<evidence type="ECO:0000313" key="2">
    <source>
        <dbReference type="EMBL" id="EDQ85219.1"/>
    </source>
</evidence>
<organism evidence="2 3">
    <name type="scientific">Monosiga brevicollis</name>
    <name type="common">Choanoflagellate</name>
    <dbReference type="NCBI Taxonomy" id="81824"/>
    <lineage>
        <taxon>Eukaryota</taxon>
        <taxon>Choanoflagellata</taxon>
        <taxon>Craspedida</taxon>
        <taxon>Salpingoecidae</taxon>
        <taxon>Monosiga</taxon>
    </lineage>
</organism>
<evidence type="ECO:0000256" key="1">
    <source>
        <dbReference type="SAM" id="MobiDB-lite"/>
    </source>
</evidence>
<feature type="compositionally biased region" description="Low complexity" evidence="1">
    <location>
        <begin position="75"/>
        <end position="97"/>
    </location>
</feature>
<proteinExistence type="predicted"/>
<accession>A9VBD7</accession>
<dbReference type="InParanoid" id="A9VBD7"/>
<dbReference type="AlphaFoldDB" id="A9VBD7"/>
<dbReference type="EMBL" id="CH991576">
    <property type="protein sequence ID" value="EDQ85219.1"/>
    <property type="molecule type" value="Genomic_DNA"/>
</dbReference>
<dbReference type="RefSeq" id="XP_001750044.1">
    <property type="nucleotide sequence ID" value="XM_001749992.1"/>
</dbReference>
<reference evidence="2 3" key="1">
    <citation type="journal article" date="2008" name="Nature">
        <title>The genome of the choanoflagellate Monosiga brevicollis and the origin of metazoans.</title>
        <authorList>
            <consortium name="JGI Sequencing"/>
            <person name="King N."/>
            <person name="Westbrook M.J."/>
            <person name="Young S.L."/>
            <person name="Kuo A."/>
            <person name="Abedin M."/>
            <person name="Chapman J."/>
            <person name="Fairclough S."/>
            <person name="Hellsten U."/>
            <person name="Isogai Y."/>
            <person name="Letunic I."/>
            <person name="Marr M."/>
            <person name="Pincus D."/>
            <person name="Putnam N."/>
            <person name="Rokas A."/>
            <person name="Wright K.J."/>
            <person name="Zuzow R."/>
            <person name="Dirks W."/>
            <person name="Good M."/>
            <person name="Goodstein D."/>
            <person name="Lemons D."/>
            <person name="Li W."/>
            <person name="Lyons J.B."/>
            <person name="Morris A."/>
            <person name="Nichols S."/>
            <person name="Richter D.J."/>
            <person name="Salamov A."/>
            <person name="Bork P."/>
            <person name="Lim W.A."/>
            <person name="Manning G."/>
            <person name="Miller W.T."/>
            <person name="McGinnis W."/>
            <person name="Shapiro H."/>
            <person name="Tjian R."/>
            <person name="Grigoriev I.V."/>
            <person name="Rokhsar D."/>
        </authorList>
    </citation>
    <scope>NUCLEOTIDE SEQUENCE [LARGE SCALE GENOMIC DNA]</scope>
    <source>
        <strain evidence="3">MX1 / ATCC 50154</strain>
    </source>
</reference>
<keyword evidence="3" id="KW-1185">Reference proteome</keyword>
<dbReference type="Proteomes" id="UP000001357">
    <property type="component" value="Unassembled WGS sequence"/>
</dbReference>
<protein>
    <submittedName>
        <fullName evidence="2">Uncharacterized protein</fullName>
    </submittedName>
</protein>
<sequence>MGEKLVFRAQEHDLSCDQHLFIVTIHMIPAALRRSNPTLSATPTLATATAAKAYMATAQSDVTPHSASSAPKPVTTSAISSSSPSSSSLTASSTGSHGRSRRHERQITPSLARPNATKKSAKNKRAARSQATKVPVSEQPATHTKTRQGKRKASSAKRKLFFCILDGSSSRCLMSPVPTLQSAHLLCPHWLILS</sequence>
<dbReference type="KEGG" id="mbr:MONBRDRAFT_29539"/>
<feature type="region of interest" description="Disordered" evidence="1">
    <location>
        <begin position="62"/>
        <end position="153"/>
    </location>
</feature>
<gene>
    <name evidence="2" type="ORF">MONBRDRAFT_29539</name>
</gene>
<feature type="compositionally biased region" description="Basic residues" evidence="1">
    <location>
        <begin position="144"/>
        <end position="153"/>
    </location>
</feature>
<name>A9VBD7_MONBE</name>